<reference evidence="1" key="1">
    <citation type="submission" date="2021-06" db="EMBL/GenBank/DDBJ databases">
        <authorList>
            <person name="Kallberg Y."/>
            <person name="Tangrot J."/>
            <person name="Rosling A."/>
        </authorList>
    </citation>
    <scope>NUCLEOTIDE SEQUENCE</scope>
    <source>
        <strain evidence="1">CL356</strain>
    </source>
</reference>
<evidence type="ECO:0000313" key="1">
    <source>
        <dbReference type="EMBL" id="CAG8742156.1"/>
    </source>
</evidence>
<accession>A0ACA9QBQ3</accession>
<protein>
    <submittedName>
        <fullName evidence="1">14015_t:CDS:1</fullName>
    </submittedName>
</protein>
<keyword evidence="2" id="KW-1185">Reference proteome</keyword>
<feature type="non-terminal residue" evidence="1">
    <location>
        <position position="343"/>
    </location>
</feature>
<gene>
    <name evidence="1" type="ORF">ACOLOM_LOCUS12235</name>
</gene>
<organism evidence="1 2">
    <name type="scientific">Acaulospora colombiana</name>
    <dbReference type="NCBI Taxonomy" id="27376"/>
    <lineage>
        <taxon>Eukaryota</taxon>
        <taxon>Fungi</taxon>
        <taxon>Fungi incertae sedis</taxon>
        <taxon>Mucoromycota</taxon>
        <taxon>Glomeromycotina</taxon>
        <taxon>Glomeromycetes</taxon>
        <taxon>Diversisporales</taxon>
        <taxon>Acaulosporaceae</taxon>
        <taxon>Acaulospora</taxon>
    </lineage>
</organism>
<sequence>MDSTTNNGIPDLYDAGIIQLQDGLRSGRFTSAQLVEAYINRINEVNDRGPRLKAVLEVNAAAVQQAKLLDEQRRIAQSKGKTLPLLHGIPILLKDNIATRSPEGFEERLETTAGSFALLGCLPPTDATVTQKLRKAGAIILGKANMSEWAHWRGKIPSGWSPRGGQCSNPYYLGADPSGSSSGCAVAAAIGLAAGTLATETDGSISGPSSLCNVVGIKPTVGLTSRSGVIPVSKHFDSVGPICRTVSDAAIILQAISGRDKTDPFTSSLPSVPDYTSALSLDFLTKKRIGVLRGCYNDRLAWKMDDSEEAYEARLEAFEDVLKVLKELGAEVLDCVDITTAEE</sequence>
<name>A0ACA9QBQ3_9GLOM</name>
<dbReference type="Proteomes" id="UP000789525">
    <property type="component" value="Unassembled WGS sequence"/>
</dbReference>
<dbReference type="EMBL" id="CAJVPT010048470">
    <property type="protein sequence ID" value="CAG8742156.1"/>
    <property type="molecule type" value="Genomic_DNA"/>
</dbReference>
<proteinExistence type="predicted"/>
<comment type="caution">
    <text evidence="1">The sequence shown here is derived from an EMBL/GenBank/DDBJ whole genome shotgun (WGS) entry which is preliminary data.</text>
</comment>
<evidence type="ECO:0000313" key="2">
    <source>
        <dbReference type="Proteomes" id="UP000789525"/>
    </source>
</evidence>